<evidence type="ECO:0000256" key="2">
    <source>
        <dbReference type="ARBA" id="ARBA00006577"/>
    </source>
</evidence>
<dbReference type="RefSeq" id="WP_211972524.1">
    <property type="nucleotide sequence ID" value="NZ_CBFHAM010000006.1"/>
</dbReference>
<reference evidence="8 9" key="1">
    <citation type="submission" date="2021-04" db="EMBL/GenBank/DDBJ databases">
        <title>Chitinophaga sp. nov., isolated from the rhizosphere soil.</title>
        <authorList>
            <person name="He S."/>
        </authorList>
    </citation>
    <scope>NUCLEOTIDE SEQUENCE [LARGE SCALE GENOMIC DNA]</scope>
    <source>
        <strain evidence="8 9">2R12</strain>
    </source>
</reference>
<dbReference type="PROSITE" id="PS50059">
    <property type="entry name" value="FKBP_PPIASE"/>
    <property type="match status" value="1"/>
</dbReference>
<dbReference type="PANTHER" id="PTHR43811:SF19">
    <property type="entry name" value="39 KDA FK506-BINDING NUCLEAR PROTEIN"/>
    <property type="match status" value="1"/>
</dbReference>
<organism evidence="8 9">
    <name type="scientific">Chitinophaga hostae</name>
    <dbReference type="NCBI Taxonomy" id="2831022"/>
    <lineage>
        <taxon>Bacteria</taxon>
        <taxon>Pseudomonadati</taxon>
        <taxon>Bacteroidota</taxon>
        <taxon>Chitinophagia</taxon>
        <taxon>Chitinophagales</taxon>
        <taxon>Chitinophagaceae</taxon>
        <taxon>Chitinophaga</taxon>
    </lineage>
</organism>
<evidence type="ECO:0000256" key="4">
    <source>
        <dbReference type="ARBA" id="ARBA00023235"/>
    </source>
</evidence>
<dbReference type="SUPFAM" id="SSF54534">
    <property type="entry name" value="FKBP-like"/>
    <property type="match status" value="1"/>
</dbReference>
<dbReference type="PROSITE" id="PS51257">
    <property type="entry name" value="PROKAR_LIPOPROTEIN"/>
    <property type="match status" value="1"/>
</dbReference>
<evidence type="ECO:0000256" key="5">
    <source>
        <dbReference type="PROSITE-ProRule" id="PRU00277"/>
    </source>
</evidence>
<dbReference type="PANTHER" id="PTHR43811">
    <property type="entry name" value="FKBP-TYPE PEPTIDYL-PROLYL CIS-TRANS ISOMERASE FKPA"/>
    <property type="match status" value="1"/>
</dbReference>
<feature type="domain" description="PPIase FKBP-type" evidence="7">
    <location>
        <begin position="75"/>
        <end position="161"/>
    </location>
</feature>
<dbReference type="Pfam" id="PF00254">
    <property type="entry name" value="FKBP_C"/>
    <property type="match status" value="1"/>
</dbReference>
<evidence type="ECO:0000256" key="3">
    <source>
        <dbReference type="ARBA" id="ARBA00023110"/>
    </source>
</evidence>
<name>A0ABS5IWW3_9BACT</name>
<evidence type="ECO:0000259" key="7">
    <source>
        <dbReference type="PROSITE" id="PS50059"/>
    </source>
</evidence>
<dbReference type="InterPro" id="IPR001179">
    <property type="entry name" value="PPIase_FKBP_dom"/>
</dbReference>
<accession>A0ABS5IWW3</accession>
<dbReference type="GO" id="GO:0003755">
    <property type="term" value="F:peptidyl-prolyl cis-trans isomerase activity"/>
    <property type="evidence" value="ECO:0007669"/>
    <property type="project" value="UniProtKB-EC"/>
</dbReference>
<keyword evidence="9" id="KW-1185">Reference proteome</keyword>
<proteinExistence type="inferred from homology"/>
<sequence>MNTAVKLISACLIVLLAACMKKEGPVEMMQGIDMRQENVILSYLRAHNETATKDVSGLYYNILEAGDSIHFVKATSIPTVVYTNQLLNGQIVGNSFVPTDFDQRVLKNHIPGWQIGLQKISKGGKIKLYIPPALAYGSTGIAGIIPPDAVLISELELVNIR</sequence>
<gene>
    <name evidence="8" type="ORF">KE626_08940</name>
</gene>
<comment type="similarity">
    <text evidence="2 6">Belongs to the FKBP-type PPIase family.</text>
</comment>
<dbReference type="InterPro" id="IPR046357">
    <property type="entry name" value="PPIase_dom_sf"/>
</dbReference>
<evidence type="ECO:0000256" key="6">
    <source>
        <dbReference type="RuleBase" id="RU003915"/>
    </source>
</evidence>
<evidence type="ECO:0000313" key="9">
    <source>
        <dbReference type="Proteomes" id="UP000676386"/>
    </source>
</evidence>
<dbReference type="Proteomes" id="UP000676386">
    <property type="component" value="Unassembled WGS sequence"/>
</dbReference>
<comment type="catalytic activity">
    <reaction evidence="1 5 6">
        <text>[protein]-peptidylproline (omega=180) = [protein]-peptidylproline (omega=0)</text>
        <dbReference type="Rhea" id="RHEA:16237"/>
        <dbReference type="Rhea" id="RHEA-COMP:10747"/>
        <dbReference type="Rhea" id="RHEA-COMP:10748"/>
        <dbReference type="ChEBI" id="CHEBI:83833"/>
        <dbReference type="ChEBI" id="CHEBI:83834"/>
        <dbReference type="EC" id="5.2.1.8"/>
    </reaction>
</comment>
<protein>
    <recommendedName>
        <fullName evidence="6">Peptidyl-prolyl cis-trans isomerase</fullName>
        <ecNumber evidence="6">5.2.1.8</ecNumber>
    </recommendedName>
</protein>
<dbReference type="EMBL" id="JAGTXB010000003">
    <property type="protein sequence ID" value="MBS0027431.1"/>
    <property type="molecule type" value="Genomic_DNA"/>
</dbReference>
<keyword evidence="4 5" id="KW-0413">Isomerase</keyword>
<evidence type="ECO:0000313" key="8">
    <source>
        <dbReference type="EMBL" id="MBS0027431.1"/>
    </source>
</evidence>
<comment type="caution">
    <text evidence="8">The sequence shown here is derived from an EMBL/GenBank/DDBJ whole genome shotgun (WGS) entry which is preliminary data.</text>
</comment>
<dbReference type="Gene3D" id="3.10.50.40">
    <property type="match status" value="1"/>
</dbReference>
<dbReference type="EC" id="5.2.1.8" evidence="6"/>
<evidence type="ECO:0000256" key="1">
    <source>
        <dbReference type="ARBA" id="ARBA00000971"/>
    </source>
</evidence>
<keyword evidence="3 5" id="KW-0697">Rotamase</keyword>